<keyword evidence="6" id="KW-1185">Reference proteome</keyword>
<sequence length="292" mass="34075">MIRRFHWIRPLPPSGSARRTLAVLALSLLLLPSSSIMAAQRPTTILATLNWEPYVGEEMRNFGFVYELVTEAFKRGGYTPHVKFLPWARALDMTQRGEMDALFPEYYSSSRLENFVYSDPFLGGPVGFYIRNDSDIQFTVDPRRNQLEALQELSQYKFGVVRGYINTDTFDSASFLYKEDVVDDLTNLQRLYYNRVHLIFIDKFVARYLLEKNYPQYLRDLRFLEPPLEVKFLYVAFSKKAPDYKDQLAAFNAGLKAVKKDGTLQEIYTRHGFREVLEYEGELESRRLIPAH</sequence>
<dbReference type="InterPro" id="IPR001638">
    <property type="entry name" value="Solute-binding_3/MltF_N"/>
</dbReference>
<feature type="chain" id="PRO_5004215289" evidence="3">
    <location>
        <begin position="39"/>
        <end position="292"/>
    </location>
</feature>
<evidence type="ECO:0000256" key="1">
    <source>
        <dbReference type="ARBA" id="ARBA00010333"/>
    </source>
</evidence>
<feature type="domain" description="Solute-binding protein family 3/N-terminal" evidence="4">
    <location>
        <begin position="52"/>
        <end position="275"/>
    </location>
</feature>
<evidence type="ECO:0000313" key="6">
    <source>
        <dbReference type="Proteomes" id="UP000000238"/>
    </source>
</evidence>
<name>Q2S7E4_HAHCH</name>
<dbReference type="PANTHER" id="PTHR35936:SF25">
    <property type="entry name" value="ABC TRANSPORTER SUBSTRATE-BINDING PROTEIN"/>
    <property type="match status" value="1"/>
</dbReference>
<dbReference type="AlphaFoldDB" id="Q2S7E4"/>
<dbReference type="eggNOG" id="COG0834">
    <property type="taxonomic scope" value="Bacteria"/>
</dbReference>
<evidence type="ECO:0000256" key="3">
    <source>
        <dbReference type="SAM" id="SignalP"/>
    </source>
</evidence>
<reference evidence="5 6" key="1">
    <citation type="journal article" date="2005" name="Nucleic Acids Res.">
        <title>Genomic blueprint of Hahella chejuensis, a marine microbe producing an algicidal agent.</title>
        <authorList>
            <person name="Jeong H."/>
            <person name="Yim J.H."/>
            <person name="Lee C."/>
            <person name="Choi S.-H."/>
            <person name="Park Y.K."/>
            <person name="Yoon S.H."/>
            <person name="Hur C.-G."/>
            <person name="Kang H.-Y."/>
            <person name="Kim D."/>
            <person name="Lee H.H."/>
            <person name="Park K.H."/>
            <person name="Park S.-H."/>
            <person name="Park H.-S."/>
            <person name="Lee H.K."/>
            <person name="Oh T.K."/>
            <person name="Kim J.F."/>
        </authorList>
    </citation>
    <scope>NUCLEOTIDE SEQUENCE [LARGE SCALE GENOMIC DNA]</scope>
    <source>
        <strain evidence="5 6">KCTC 2396</strain>
    </source>
</reference>
<dbReference type="RefSeq" id="WP_011400480.1">
    <property type="nucleotide sequence ID" value="NC_007645.1"/>
</dbReference>
<feature type="signal peptide" evidence="3">
    <location>
        <begin position="1"/>
        <end position="38"/>
    </location>
</feature>
<dbReference type="Proteomes" id="UP000000238">
    <property type="component" value="Chromosome"/>
</dbReference>
<protein>
    <submittedName>
        <fullName evidence="5">ABC-type amino acid transport/signal transduction systems, periplasmic component/domain</fullName>
    </submittedName>
</protein>
<gene>
    <name evidence="5" type="ordered locus">HCH_06807</name>
</gene>
<accession>Q2S7E4</accession>
<keyword evidence="2 3" id="KW-0732">Signal</keyword>
<organism evidence="5 6">
    <name type="scientific">Hahella chejuensis (strain KCTC 2396)</name>
    <dbReference type="NCBI Taxonomy" id="349521"/>
    <lineage>
        <taxon>Bacteria</taxon>
        <taxon>Pseudomonadati</taxon>
        <taxon>Pseudomonadota</taxon>
        <taxon>Gammaproteobacteria</taxon>
        <taxon>Oceanospirillales</taxon>
        <taxon>Hahellaceae</taxon>
        <taxon>Hahella</taxon>
    </lineage>
</organism>
<evidence type="ECO:0000259" key="4">
    <source>
        <dbReference type="SMART" id="SM00062"/>
    </source>
</evidence>
<dbReference type="SUPFAM" id="SSF53850">
    <property type="entry name" value="Periplasmic binding protein-like II"/>
    <property type="match status" value="1"/>
</dbReference>
<dbReference type="HOGENOM" id="CLU_064076_3_0_6"/>
<dbReference type="KEGG" id="hch:HCH_06807"/>
<evidence type="ECO:0000256" key="2">
    <source>
        <dbReference type="ARBA" id="ARBA00022729"/>
    </source>
</evidence>
<dbReference type="Pfam" id="PF00497">
    <property type="entry name" value="SBP_bac_3"/>
    <property type="match status" value="1"/>
</dbReference>
<dbReference type="PANTHER" id="PTHR35936">
    <property type="entry name" value="MEMBRANE-BOUND LYTIC MUREIN TRANSGLYCOSYLASE F"/>
    <property type="match status" value="1"/>
</dbReference>
<dbReference type="STRING" id="349521.HCH_06807"/>
<dbReference type="EMBL" id="CP000155">
    <property type="protein sequence ID" value="ABC33430.1"/>
    <property type="molecule type" value="Genomic_DNA"/>
</dbReference>
<comment type="similarity">
    <text evidence="1">Belongs to the bacterial solute-binding protein 3 family.</text>
</comment>
<dbReference type="Gene3D" id="3.40.190.10">
    <property type="entry name" value="Periplasmic binding protein-like II"/>
    <property type="match status" value="2"/>
</dbReference>
<evidence type="ECO:0000313" key="5">
    <source>
        <dbReference type="EMBL" id="ABC33430.1"/>
    </source>
</evidence>
<dbReference type="SMART" id="SM00062">
    <property type="entry name" value="PBPb"/>
    <property type="match status" value="1"/>
</dbReference>
<proteinExistence type="inferred from homology"/>